<sequence>MLISHTLAPAHKLTNKQYCKCVRQAVGKSVVNRLDSATWPRKWRRGPKTKRYVNDTAAVGKTRKMPKQKAKKVEDLPMNCICCSYVSIIGITIRGRV</sequence>
<proteinExistence type="predicted"/>
<accession>A0A9P9YSQ9</accession>
<comment type="caution">
    <text evidence="1">The sequence shown here is derived from an EMBL/GenBank/DDBJ whole genome shotgun (WGS) entry which is preliminary data.</text>
</comment>
<keyword evidence="2" id="KW-1185">Reference proteome</keyword>
<gene>
    <name evidence="1" type="ORF">M5D96_003736</name>
</gene>
<evidence type="ECO:0000313" key="1">
    <source>
        <dbReference type="EMBL" id="KAI8042423.1"/>
    </source>
</evidence>
<dbReference type="Proteomes" id="UP001059596">
    <property type="component" value="Unassembled WGS sequence"/>
</dbReference>
<dbReference type="EMBL" id="JAMKOV010000002">
    <property type="protein sequence ID" value="KAI8042423.1"/>
    <property type="molecule type" value="Genomic_DNA"/>
</dbReference>
<evidence type="ECO:0000313" key="2">
    <source>
        <dbReference type="Proteomes" id="UP001059596"/>
    </source>
</evidence>
<organism evidence="1 2">
    <name type="scientific">Drosophila gunungcola</name>
    <name type="common">fruit fly</name>
    <dbReference type="NCBI Taxonomy" id="103775"/>
    <lineage>
        <taxon>Eukaryota</taxon>
        <taxon>Metazoa</taxon>
        <taxon>Ecdysozoa</taxon>
        <taxon>Arthropoda</taxon>
        <taxon>Hexapoda</taxon>
        <taxon>Insecta</taxon>
        <taxon>Pterygota</taxon>
        <taxon>Neoptera</taxon>
        <taxon>Endopterygota</taxon>
        <taxon>Diptera</taxon>
        <taxon>Brachycera</taxon>
        <taxon>Muscomorpha</taxon>
        <taxon>Ephydroidea</taxon>
        <taxon>Drosophilidae</taxon>
        <taxon>Drosophila</taxon>
        <taxon>Sophophora</taxon>
    </lineage>
</organism>
<reference evidence="1" key="1">
    <citation type="journal article" date="2023" name="Genome Biol. Evol.">
        <title>Long-read-based Genome Assembly of Drosophila gunungcola Reveals Fewer Chemosensory Genes in Flower-breeding Species.</title>
        <authorList>
            <person name="Negi A."/>
            <person name="Liao B.Y."/>
            <person name="Yeh S.D."/>
        </authorList>
    </citation>
    <scope>NUCLEOTIDE SEQUENCE</scope>
    <source>
        <strain evidence="1">Sukarami</strain>
    </source>
</reference>
<dbReference type="AlphaFoldDB" id="A0A9P9YSQ9"/>
<protein>
    <submittedName>
        <fullName evidence="1">Uncharacterized protein</fullName>
    </submittedName>
</protein>
<name>A0A9P9YSQ9_9MUSC</name>